<accession>Q5RA04</accession>
<reference evidence="1" key="1">
    <citation type="submission" date="2004-11" db="EMBL/GenBank/DDBJ databases">
        <authorList>
            <consortium name="The German cDNA Consortium"/>
            <person name="Koehrer K."/>
            <person name="Beyer A."/>
            <person name="Mewes H.W."/>
            <person name="Weil B."/>
            <person name="Amid C."/>
            <person name="Osanger A."/>
            <person name="Fobo G."/>
            <person name="Han M."/>
            <person name="Wiemann S."/>
        </authorList>
    </citation>
    <scope>NUCLEOTIDE SEQUENCE</scope>
    <source>
        <tissue evidence="1">Cortex</tissue>
    </source>
</reference>
<protein>
    <submittedName>
        <fullName evidence="2">Coiled-coil domain containing 25</fullName>
    </submittedName>
    <submittedName>
        <fullName evidence="1">Uncharacterized protein DKFZp459A2231</fullName>
    </submittedName>
</protein>
<evidence type="ECO:0000313" key="3">
    <source>
        <dbReference type="Proteomes" id="UP000001595"/>
    </source>
</evidence>
<dbReference type="GeneID" id="100173172"/>
<evidence type="ECO:0000313" key="2">
    <source>
        <dbReference type="Ensembl" id="ENSPPYP00000020698.2"/>
    </source>
</evidence>
<gene>
    <name evidence="1" type="primary">DKFZp459A2231</name>
    <name evidence="2" type="synonym">CCDC25</name>
</gene>
<dbReference type="Proteomes" id="UP000001595">
    <property type="component" value="Chromosome 8"/>
</dbReference>
<keyword evidence="3" id="KW-1185">Reference proteome</keyword>
<dbReference type="Ensembl" id="ENSPPYT00000021527.2">
    <property type="protein sequence ID" value="ENSPPYP00000020698.2"/>
    <property type="gene ID" value="ENSPPYG00000018468.3"/>
</dbReference>
<proteinExistence type="evidence at transcript level"/>
<dbReference type="AlphaFoldDB" id="Q5RA04"/>
<reference evidence="2 3" key="2">
    <citation type="submission" date="2008-02" db="EMBL/GenBank/DDBJ databases">
        <title>A 6x draft sequence assembly of the Pongo pygmaeus abelii genome.</title>
        <authorList>
            <person name="Wilson R.K."/>
            <person name="Mardis E."/>
        </authorList>
    </citation>
    <scope>NUCLEOTIDE SEQUENCE [LARGE SCALE GENOMIC DNA]</scope>
</reference>
<sequence>MVFYFTSSSDEDLIKHGWPEDIWERI</sequence>
<dbReference type="CTD" id="55246"/>
<organism evidence="1">
    <name type="scientific">Pongo abelii</name>
    <name type="common">Sumatran orangutan</name>
    <name type="synonym">Pongo pygmaeus abelii</name>
    <dbReference type="NCBI Taxonomy" id="9601"/>
    <lineage>
        <taxon>Eukaryota</taxon>
        <taxon>Metazoa</taxon>
        <taxon>Chordata</taxon>
        <taxon>Craniata</taxon>
        <taxon>Vertebrata</taxon>
        <taxon>Euteleostomi</taxon>
        <taxon>Mammalia</taxon>
        <taxon>Eutheria</taxon>
        <taxon>Euarchontoglires</taxon>
        <taxon>Primates</taxon>
        <taxon>Haplorrhini</taxon>
        <taxon>Catarrhini</taxon>
        <taxon>Hominidae</taxon>
        <taxon>Pongo</taxon>
    </lineage>
</organism>
<dbReference type="EMBL" id="CR859224">
    <property type="protein sequence ID" value="CAH91406.1"/>
    <property type="molecule type" value="mRNA"/>
</dbReference>
<reference evidence="2" key="3">
    <citation type="submission" date="2025-05" db="UniProtKB">
        <authorList>
            <consortium name="Ensembl"/>
        </authorList>
    </citation>
    <scope>IDENTIFICATION</scope>
</reference>
<evidence type="ECO:0000313" key="1">
    <source>
        <dbReference type="EMBL" id="CAH91406.1"/>
    </source>
</evidence>
<name>Q5RA04_PONAB</name>